<feature type="transmembrane region" description="Helical" evidence="6">
    <location>
        <begin position="116"/>
        <end position="145"/>
    </location>
</feature>
<evidence type="ECO:0000256" key="1">
    <source>
        <dbReference type="ARBA" id="ARBA00004651"/>
    </source>
</evidence>
<gene>
    <name evidence="8" type="ORF">ACFO60_09890</name>
</gene>
<dbReference type="Gene3D" id="1.20.1250.20">
    <property type="entry name" value="MFS general substrate transporter like domains"/>
    <property type="match status" value="1"/>
</dbReference>
<reference evidence="9" key="1">
    <citation type="journal article" date="2019" name="Int. J. Syst. Evol. Microbiol.">
        <title>The Global Catalogue of Microorganisms (GCM) 10K type strain sequencing project: providing services to taxonomists for standard genome sequencing and annotation.</title>
        <authorList>
            <consortium name="The Broad Institute Genomics Platform"/>
            <consortium name="The Broad Institute Genome Sequencing Center for Infectious Disease"/>
            <person name="Wu L."/>
            <person name="Ma J."/>
        </authorList>
    </citation>
    <scope>NUCLEOTIDE SEQUENCE [LARGE SCALE GENOMIC DNA]</scope>
    <source>
        <strain evidence="9">CGMCC 4.7132</strain>
    </source>
</reference>
<feature type="transmembrane region" description="Helical" evidence="6">
    <location>
        <begin position="265"/>
        <end position="285"/>
    </location>
</feature>
<name>A0ABV9CEK4_9ACTN</name>
<dbReference type="PROSITE" id="PS50850">
    <property type="entry name" value="MFS"/>
    <property type="match status" value="1"/>
</dbReference>
<evidence type="ECO:0000256" key="6">
    <source>
        <dbReference type="SAM" id="Phobius"/>
    </source>
</evidence>
<evidence type="ECO:0000256" key="4">
    <source>
        <dbReference type="ARBA" id="ARBA00022989"/>
    </source>
</evidence>
<organism evidence="8 9">
    <name type="scientific">Sphaerisporangium dianthi</name>
    <dbReference type="NCBI Taxonomy" id="1436120"/>
    <lineage>
        <taxon>Bacteria</taxon>
        <taxon>Bacillati</taxon>
        <taxon>Actinomycetota</taxon>
        <taxon>Actinomycetes</taxon>
        <taxon>Streptosporangiales</taxon>
        <taxon>Streptosporangiaceae</taxon>
        <taxon>Sphaerisporangium</taxon>
    </lineage>
</organism>
<feature type="transmembrane region" description="Helical" evidence="6">
    <location>
        <begin position="316"/>
        <end position="337"/>
    </location>
</feature>
<dbReference type="SUPFAM" id="SSF103473">
    <property type="entry name" value="MFS general substrate transporter"/>
    <property type="match status" value="1"/>
</dbReference>
<keyword evidence="5 6" id="KW-0472">Membrane</keyword>
<dbReference type="EMBL" id="JBHSFP010000005">
    <property type="protein sequence ID" value="MFC4531072.1"/>
    <property type="molecule type" value="Genomic_DNA"/>
</dbReference>
<dbReference type="Pfam" id="PF07690">
    <property type="entry name" value="MFS_1"/>
    <property type="match status" value="1"/>
</dbReference>
<dbReference type="CDD" id="cd06173">
    <property type="entry name" value="MFS_MefA_like"/>
    <property type="match status" value="1"/>
</dbReference>
<keyword evidence="3 6" id="KW-0812">Transmembrane</keyword>
<keyword evidence="4 6" id="KW-1133">Transmembrane helix</keyword>
<evidence type="ECO:0000313" key="9">
    <source>
        <dbReference type="Proteomes" id="UP001596004"/>
    </source>
</evidence>
<dbReference type="PRINTS" id="PR01988">
    <property type="entry name" value="EXPORTERBACE"/>
</dbReference>
<dbReference type="PANTHER" id="PTHR23513:SF6">
    <property type="entry name" value="MAJOR FACILITATOR SUPERFAMILY ASSOCIATED DOMAIN-CONTAINING PROTEIN"/>
    <property type="match status" value="1"/>
</dbReference>
<keyword evidence="9" id="KW-1185">Reference proteome</keyword>
<feature type="transmembrane region" description="Helical" evidence="6">
    <location>
        <begin position="25"/>
        <end position="49"/>
    </location>
</feature>
<keyword evidence="2" id="KW-1003">Cell membrane</keyword>
<feature type="transmembrane region" description="Helical" evidence="6">
    <location>
        <begin position="55"/>
        <end position="79"/>
    </location>
</feature>
<protein>
    <submittedName>
        <fullName evidence="8">MFS transporter</fullName>
    </submittedName>
</protein>
<evidence type="ECO:0000256" key="3">
    <source>
        <dbReference type="ARBA" id="ARBA00022692"/>
    </source>
</evidence>
<proteinExistence type="predicted"/>
<dbReference type="RefSeq" id="WP_380839368.1">
    <property type="nucleotide sequence ID" value="NZ_JBHSFP010000005.1"/>
</dbReference>
<accession>A0ABV9CEK4</accession>
<feature type="transmembrane region" description="Helical" evidence="6">
    <location>
        <begin position="157"/>
        <end position="177"/>
    </location>
</feature>
<sequence length="422" mass="43520">MTRTLISVIKTPLTTGPMAVRGFPWLIAGQFTSSIGDMCFAIALPWLVLSSDGGPVLLGSVLACYGISRAAATPLGGILTDRFGARPIMMAADLARFVLTAALGVVAYTVTPSFPVLAPITLLLGVCSGLFVPASFALLPSLLPGEDLTAGNSMSSVVTRLGSLLGPALGGVLISAVGPGPALFVDAGTFLVSAATLLALNLPPTTANAEEDGEDQAVTFRTVLLQGRFLQIVLVAAVIGNLVYIGASEVALPTLAHRDFGAGGYGTLLAGLSAGLIVGALLARVRVRRLRPAYLLVILVLIMGVSVALVPFAGGLIGATACITVFSVANGWSGITIMTMVQLWSPRHLLARVMSVMLLAMSGTFPISVALTGWGVERFGVTAFFPIAGCAMALAILWATAQPAFRDVEHGDRYKGTRETVA</sequence>
<dbReference type="InterPro" id="IPR036259">
    <property type="entry name" value="MFS_trans_sf"/>
</dbReference>
<feature type="transmembrane region" description="Helical" evidence="6">
    <location>
        <begin position="383"/>
        <end position="405"/>
    </location>
</feature>
<evidence type="ECO:0000256" key="5">
    <source>
        <dbReference type="ARBA" id="ARBA00023136"/>
    </source>
</evidence>
<dbReference type="InterPro" id="IPR020846">
    <property type="entry name" value="MFS_dom"/>
</dbReference>
<comment type="subcellular location">
    <subcellularLocation>
        <location evidence="1">Cell membrane</location>
        <topology evidence="1">Multi-pass membrane protein</topology>
    </subcellularLocation>
</comment>
<dbReference type="Proteomes" id="UP001596004">
    <property type="component" value="Unassembled WGS sequence"/>
</dbReference>
<feature type="domain" description="Major facilitator superfamily (MFS) profile" evidence="7">
    <location>
        <begin position="1"/>
        <end position="406"/>
    </location>
</feature>
<comment type="caution">
    <text evidence="8">The sequence shown here is derived from an EMBL/GenBank/DDBJ whole genome shotgun (WGS) entry which is preliminary data.</text>
</comment>
<dbReference type="InterPro" id="IPR011701">
    <property type="entry name" value="MFS"/>
</dbReference>
<feature type="transmembrane region" description="Helical" evidence="6">
    <location>
        <begin position="292"/>
        <end position="310"/>
    </location>
</feature>
<evidence type="ECO:0000259" key="7">
    <source>
        <dbReference type="PROSITE" id="PS50850"/>
    </source>
</evidence>
<feature type="transmembrane region" description="Helical" evidence="6">
    <location>
        <begin position="183"/>
        <end position="202"/>
    </location>
</feature>
<feature type="transmembrane region" description="Helical" evidence="6">
    <location>
        <begin position="223"/>
        <end position="245"/>
    </location>
</feature>
<evidence type="ECO:0000313" key="8">
    <source>
        <dbReference type="EMBL" id="MFC4531072.1"/>
    </source>
</evidence>
<feature type="transmembrane region" description="Helical" evidence="6">
    <location>
        <begin position="91"/>
        <end position="110"/>
    </location>
</feature>
<dbReference type="PANTHER" id="PTHR23513">
    <property type="entry name" value="INTEGRAL MEMBRANE EFFLUX PROTEIN-RELATED"/>
    <property type="match status" value="1"/>
</dbReference>
<evidence type="ECO:0000256" key="2">
    <source>
        <dbReference type="ARBA" id="ARBA00022475"/>
    </source>
</evidence>
<dbReference type="InterPro" id="IPR022324">
    <property type="entry name" value="Bacilysin_exporter_BacE_put"/>
</dbReference>
<feature type="transmembrane region" description="Helical" evidence="6">
    <location>
        <begin position="349"/>
        <end position="371"/>
    </location>
</feature>